<feature type="region of interest" description="Disordered" evidence="1">
    <location>
        <begin position="303"/>
        <end position="324"/>
    </location>
</feature>
<protein>
    <submittedName>
        <fullName evidence="3">Uncharacterized protein</fullName>
    </submittedName>
</protein>
<organism evidence="3">
    <name type="scientific">Oikopleura dioica</name>
    <name type="common">Tunicate</name>
    <dbReference type="NCBI Taxonomy" id="34765"/>
    <lineage>
        <taxon>Eukaryota</taxon>
        <taxon>Metazoa</taxon>
        <taxon>Chordata</taxon>
        <taxon>Tunicata</taxon>
        <taxon>Appendicularia</taxon>
        <taxon>Copelata</taxon>
        <taxon>Oikopleuridae</taxon>
        <taxon>Oikopleura</taxon>
    </lineage>
</organism>
<gene>
    <name evidence="3" type="ORF">GSOID_T00006068001</name>
</gene>
<evidence type="ECO:0000313" key="4">
    <source>
        <dbReference type="Proteomes" id="UP000001307"/>
    </source>
</evidence>
<keyword evidence="2" id="KW-1133">Transmembrane helix</keyword>
<dbReference type="InParanoid" id="E4WU67"/>
<dbReference type="OrthoDB" id="10351409at2759"/>
<dbReference type="Proteomes" id="UP000001307">
    <property type="component" value="Unassembled WGS sequence"/>
</dbReference>
<feature type="region of interest" description="Disordered" evidence="1">
    <location>
        <begin position="243"/>
        <end position="271"/>
    </location>
</feature>
<evidence type="ECO:0000313" key="3">
    <source>
        <dbReference type="EMBL" id="CBY06991.1"/>
    </source>
</evidence>
<keyword evidence="4" id="KW-1185">Reference proteome</keyword>
<accession>E4WU67</accession>
<feature type="compositionally biased region" description="Acidic residues" evidence="1">
    <location>
        <begin position="252"/>
        <end position="266"/>
    </location>
</feature>
<keyword evidence="2" id="KW-0472">Membrane</keyword>
<proteinExistence type="predicted"/>
<feature type="transmembrane region" description="Helical" evidence="2">
    <location>
        <begin position="204"/>
        <end position="225"/>
    </location>
</feature>
<dbReference type="EMBL" id="FN653016">
    <property type="protein sequence ID" value="CBY06991.1"/>
    <property type="molecule type" value="Genomic_DNA"/>
</dbReference>
<feature type="transmembrane region" description="Helical" evidence="2">
    <location>
        <begin position="77"/>
        <end position="96"/>
    </location>
</feature>
<sequence>MKNYVSNRRLAIVNHWHIKNRKNTQKNSRVQDIVKMTVIFAKQVKNLSIAIFTFASLAIITDGYAISTLIVTDITTGLALGTLGAMCGIFAGVLGMKSYDQEHDKDVFMIMYDACQTFCYIGMAGCFVGLCWNGFLMSFLTACASEGNVYELDSGWMKDTCNKVASQTCPKFFYDPITDELLYNSTAGITCENEMHAAAITSVFALYNIEIISLIVVFCLLIALANSDDFCFCGGNKIEPEEDEEMIKAADSSDESSDEESDEENDPVPNNVKIIVDVEEAESEIRPKTPISLFSSSQRSFDTFQENDPVTGIDLNGLDDFEDV</sequence>
<feature type="transmembrane region" description="Helical" evidence="2">
    <location>
        <begin position="49"/>
        <end position="71"/>
    </location>
</feature>
<evidence type="ECO:0000256" key="2">
    <source>
        <dbReference type="SAM" id="Phobius"/>
    </source>
</evidence>
<keyword evidence="2" id="KW-0812">Transmembrane</keyword>
<evidence type="ECO:0000256" key="1">
    <source>
        <dbReference type="SAM" id="MobiDB-lite"/>
    </source>
</evidence>
<feature type="transmembrane region" description="Helical" evidence="2">
    <location>
        <begin position="117"/>
        <end position="140"/>
    </location>
</feature>
<reference evidence="3" key="1">
    <citation type="journal article" date="2010" name="Science">
        <title>Plasticity of animal genome architecture unmasked by rapid evolution of a pelagic tunicate.</title>
        <authorList>
            <person name="Denoeud F."/>
            <person name="Henriet S."/>
            <person name="Mungpakdee S."/>
            <person name="Aury J.M."/>
            <person name="Da Silva C."/>
            <person name="Brinkmann H."/>
            <person name="Mikhaleva J."/>
            <person name="Olsen L.C."/>
            <person name="Jubin C."/>
            <person name="Canestro C."/>
            <person name="Bouquet J.M."/>
            <person name="Danks G."/>
            <person name="Poulain J."/>
            <person name="Campsteijn C."/>
            <person name="Adamski M."/>
            <person name="Cross I."/>
            <person name="Yadetie F."/>
            <person name="Muffato M."/>
            <person name="Louis A."/>
            <person name="Butcher S."/>
            <person name="Tsagkogeorga G."/>
            <person name="Konrad A."/>
            <person name="Singh S."/>
            <person name="Jensen M.F."/>
            <person name="Cong E.H."/>
            <person name="Eikeseth-Otteraa H."/>
            <person name="Noel B."/>
            <person name="Anthouard V."/>
            <person name="Porcel B.M."/>
            <person name="Kachouri-Lafond R."/>
            <person name="Nishino A."/>
            <person name="Ugolini M."/>
            <person name="Chourrout P."/>
            <person name="Nishida H."/>
            <person name="Aasland R."/>
            <person name="Huzurbazar S."/>
            <person name="Westhof E."/>
            <person name="Delsuc F."/>
            <person name="Lehrach H."/>
            <person name="Reinhardt R."/>
            <person name="Weissenbach J."/>
            <person name="Roy S.W."/>
            <person name="Artiguenave F."/>
            <person name="Postlethwait J.H."/>
            <person name="Manak J.R."/>
            <person name="Thompson E.M."/>
            <person name="Jaillon O."/>
            <person name="Du Pasquier L."/>
            <person name="Boudinot P."/>
            <person name="Liberles D.A."/>
            <person name="Volff J.N."/>
            <person name="Philippe H."/>
            <person name="Lenhard B."/>
            <person name="Roest Crollius H."/>
            <person name="Wincker P."/>
            <person name="Chourrout D."/>
        </authorList>
    </citation>
    <scope>NUCLEOTIDE SEQUENCE [LARGE SCALE GENOMIC DNA]</scope>
</reference>
<name>E4WU67_OIKDI</name>
<dbReference type="AlphaFoldDB" id="E4WU67"/>